<feature type="domain" description="Cytochrome c" evidence="8">
    <location>
        <begin position="25"/>
        <end position="118"/>
    </location>
</feature>
<dbReference type="GO" id="GO:0005506">
    <property type="term" value="F:iron ion binding"/>
    <property type="evidence" value="ECO:0007669"/>
    <property type="project" value="InterPro"/>
</dbReference>
<comment type="caution">
    <text evidence="9">The sequence shown here is derived from an EMBL/GenBank/DDBJ whole genome shotgun (WGS) entry which is preliminary data.</text>
</comment>
<sequence>MAVGLAAVLLSACGGQTPRQASADATAPDGEALYLEYCASCHGERGEGQPNWREPNAQGVYPAPPHDSSGHTWHHPDELLLQIIAQGGGMPNSAMPAFGDRLSRAEMEAILEHIKGFWGPQERAFQQEVTRQQGG</sequence>
<dbReference type="PRINTS" id="PR00605">
    <property type="entry name" value="CYTCHROMECIC"/>
</dbReference>
<evidence type="ECO:0000256" key="5">
    <source>
        <dbReference type="ARBA" id="ARBA00023004"/>
    </source>
</evidence>
<dbReference type="PROSITE" id="PS51007">
    <property type="entry name" value="CYTC"/>
    <property type="match status" value="1"/>
</dbReference>
<dbReference type="PANTHER" id="PTHR35008:SF4">
    <property type="entry name" value="BLL4482 PROTEIN"/>
    <property type="match status" value="1"/>
</dbReference>
<keyword evidence="5 6" id="KW-0408">Iron</keyword>
<dbReference type="EMBL" id="VIGC01000005">
    <property type="protein sequence ID" value="TQE97087.1"/>
    <property type="molecule type" value="Genomic_DNA"/>
</dbReference>
<dbReference type="InterPro" id="IPR051459">
    <property type="entry name" value="Cytochrome_c-type_DH"/>
</dbReference>
<evidence type="ECO:0000256" key="7">
    <source>
        <dbReference type="SAM" id="MobiDB-lite"/>
    </source>
</evidence>
<dbReference type="Pfam" id="PF13442">
    <property type="entry name" value="Cytochrome_CBB3"/>
    <property type="match status" value="1"/>
</dbReference>
<reference evidence="9 10" key="1">
    <citation type="submission" date="2019-06" db="EMBL/GenBank/DDBJ databases">
        <title>Genome sequence of Litorilinea aerophila BAA-2444.</title>
        <authorList>
            <person name="Maclea K.S."/>
            <person name="Maurais E.G."/>
            <person name="Iannazzi L.C."/>
        </authorList>
    </citation>
    <scope>NUCLEOTIDE SEQUENCE [LARGE SCALE GENOMIC DNA]</scope>
    <source>
        <strain evidence="9 10">ATCC BAA-2444</strain>
    </source>
</reference>
<evidence type="ECO:0000256" key="3">
    <source>
        <dbReference type="ARBA" id="ARBA00022723"/>
    </source>
</evidence>
<dbReference type="OrthoDB" id="7933886at2"/>
<evidence type="ECO:0000256" key="2">
    <source>
        <dbReference type="ARBA" id="ARBA00022617"/>
    </source>
</evidence>
<keyword evidence="10" id="KW-1185">Reference proteome</keyword>
<keyword evidence="1" id="KW-0813">Transport</keyword>
<gene>
    <name evidence="9" type="ORF">FKZ61_05180</name>
</gene>
<accession>A0A540VJZ2</accession>
<dbReference type="PANTHER" id="PTHR35008">
    <property type="entry name" value="BLL4482 PROTEIN-RELATED"/>
    <property type="match status" value="1"/>
</dbReference>
<evidence type="ECO:0000313" key="9">
    <source>
        <dbReference type="EMBL" id="TQE97087.1"/>
    </source>
</evidence>
<dbReference type="GO" id="GO:0020037">
    <property type="term" value="F:heme binding"/>
    <property type="evidence" value="ECO:0007669"/>
    <property type="project" value="InterPro"/>
</dbReference>
<organism evidence="9 10">
    <name type="scientific">Litorilinea aerophila</name>
    <dbReference type="NCBI Taxonomy" id="1204385"/>
    <lineage>
        <taxon>Bacteria</taxon>
        <taxon>Bacillati</taxon>
        <taxon>Chloroflexota</taxon>
        <taxon>Caldilineae</taxon>
        <taxon>Caldilineales</taxon>
        <taxon>Caldilineaceae</taxon>
        <taxon>Litorilinea</taxon>
    </lineage>
</organism>
<keyword evidence="2 6" id="KW-0349">Heme</keyword>
<keyword evidence="4" id="KW-0249">Electron transport</keyword>
<dbReference type="AlphaFoldDB" id="A0A540VJZ2"/>
<dbReference type="Proteomes" id="UP000317371">
    <property type="component" value="Unassembled WGS sequence"/>
</dbReference>
<dbReference type="InParanoid" id="A0A540VJZ2"/>
<evidence type="ECO:0000256" key="6">
    <source>
        <dbReference type="PROSITE-ProRule" id="PRU00433"/>
    </source>
</evidence>
<keyword evidence="3 6" id="KW-0479">Metal-binding</keyword>
<evidence type="ECO:0000256" key="1">
    <source>
        <dbReference type="ARBA" id="ARBA00022448"/>
    </source>
</evidence>
<dbReference type="GO" id="GO:0009055">
    <property type="term" value="F:electron transfer activity"/>
    <property type="evidence" value="ECO:0007669"/>
    <property type="project" value="InterPro"/>
</dbReference>
<evidence type="ECO:0000313" key="10">
    <source>
        <dbReference type="Proteomes" id="UP000317371"/>
    </source>
</evidence>
<dbReference type="InterPro" id="IPR036909">
    <property type="entry name" value="Cyt_c-like_dom_sf"/>
</dbReference>
<dbReference type="InterPro" id="IPR008168">
    <property type="entry name" value="Cyt_C_IC"/>
</dbReference>
<protein>
    <submittedName>
        <fullName evidence="9">Cytochrome c</fullName>
    </submittedName>
</protein>
<proteinExistence type="predicted"/>
<evidence type="ECO:0000256" key="4">
    <source>
        <dbReference type="ARBA" id="ARBA00022982"/>
    </source>
</evidence>
<dbReference type="InterPro" id="IPR009056">
    <property type="entry name" value="Cyt_c-like_dom"/>
</dbReference>
<name>A0A540VJZ2_9CHLR</name>
<feature type="region of interest" description="Disordered" evidence="7">
    <location>
        <begin position="44"/>
        <end position="74"/>
    </location>
</feature>
<dbReference type="SUPFAM" id="SSF46626">
    <property type="entry name" value="Cytochrome c"/>
    <property type="match status" value="1"/>
</dbReference>
<dbReference type="Gene3D" id="1.10.760.10">
    <property type="entry name" value="Cytochrome c-like domain"/>
    <property type="match status" value="1"/>
</dbReference>
<evidence type="ECO:0000259" key="8">
    <source>
        <dbReference type="PROSITE" id="PS51007"/>
    </source>
</evidence>